<dbReference type="Proteomes" id="UP000178162">
    <property type="component" value="Unassembled WGS sequence"/>
</dbReference>
<evidence type="ECO:0000313" key="3">
    <source>
        <dbReference type="Proteomes" id="UP000178162"/>
    </source>
</evidence>
<proteinExistence type="predicted"/>
<feature type="transmembrane region" description="Helical" evidence="1">
    <location>
        <begin position="218"/>
        <end position="241"/>
    </location>
</feature>
<reference evidence="2 3" key="1">
    <citation type="journal article" date="2016" name="Nat. Commun.">
        <title>Thousands of microbial genomes shed light on interconnected biogeochemical processes in an aquifer system.</title>
        <authorList>
            <person name="Anantharaman K."/>
            <person name="Brown C.T."/>
            <person name="Hug L.A."/>
            <person name="Sharon I."/>
            <person name="Castelle C.J."/>
            <person name="Probst A.J."/>
            <person name="Thomas B.C."/>
            <person name="Singh A."/>
            <person name="Wilkins M.J."/>
            <person name="Karaoz U."/>
            <person name="Brodie E.L."/>
            <person name="Williams K.H."/>
            <person name="Hubbard S.S."/>
            <person name="Banfield J.F."/>
        </authorList>
    </citation>
    <scope>NUCLEOTIDE SEQUENCE [LARGE SCALE GENOMIC DNA]</scope>
</reference>
<evidence type="ECO:0000256" key="1">
    <source>
        <dbReference type="SAM" id="Phobius"/>
    </source>
</evidence>
<keyword evidence="1" id="KW-0472">Membrane</keyword>
<sequence>MTLPAKTKFLYTLFTLFIITFVFSFVLAPPVEAVDCTVSTIGKIFLGSSLRVTIKPEGDGKYFVRAFSKPSFLQIYESEHKQSGFLLGNITFDIPGSEFIVAGDYNIAGYKEAGSSPISCDPATGLLVQVATSSPGTVDDTPTTTFPGSGGAPTVDIPFFGPIPVSTNPSGFATRVLQTAIGFAGGLAFILMAIAAFRMTTSAGNPDNLQSAREMFTAAIIGLIVIVFSIFLLRLIGITILRIPGFA</sequence>
<name>A0A1G1WBD3_9BACT</name>
<keyword evidence="1" id="KW-1133">Transmembrane helix</keyword>
<comment type="caution">
    <text evidence="2">The sequence shown here is derived from an EMBL/GenBank/DDBJ whole genome shotgun (WGS) entry which is preliminary data.</text>
</comment>
<feature type="transmembrane region" description="Helical" evidence="1">
    <location>
        <begin position="176"/>
        <end position="197"/>
    </location>
</feature>
<dbReference type="STRING" id="1802595.A2134_01300"/>
<protein>
    <submittedName>
        <fullName evidence="2">Uncharacterized protein</fullName>
    </submittedName>
</protein>
<organism evidence="2 3">
    <name type="scientific">Candidatus Woykebacteria bacterium RBG_16_39_9b</name>
    <dbReference type="NCBI Taxonomy" id="1802595"/>
    <lineage>
        <taxon>Bacteria</taxon>
        <taxon>Candidatus Woykeibacteriota</taxon>
    </lineage>
</organism>
<evidence type="ECO:0000313" key="2">
    <source>
        <dbReference type="EMBL" id="OGY25002.1"/>
    </source>
</evidence>
<accession>A0A1G1WBD3</accession>
<dbReference type="AlphaFoldDB" id="A0A1G1WBD3"/>
<keyword evidence="1" id="KW-0812">Transmembrane</keyword>
<gene>
    <name evidence="2" type="ORF">A2134_01300</name>
</gene>
<dbReference type="EMBL" id="MHCR01000026">
    <property type="protein sequence ID" value="OGY25002.1"/>
    <property type="molecule type" value="Genomic_DNA"/>
</dbReference>